<keyword evidence="3 6" id="KW-1133">Transmembrane helix</keyword>
<feature type="transmembrane region" description="Helical" evidence="6">
    <location>
        <begin position="304"/>
        <end position="326"/>
    </location>
</feature>
<feature type="repeat" description="TPR" evidence="5">
    <location>
        <begin position="448"/>
        <end position="481"/>
    </location>
</feature>
<keyword evidence="5" id="KW-0802">TPR repeat</keyword>
<comment type="caution">
    <text evidence="8">The sequence shown here is derived from an EMBL/GenBank/DDBJ whole genome shotgun (WGS) entry which is preliminary data.</text>
</comment>
<dbReference type="InterPro" id="IPR019734">
    <property type="entry name" value="TPR_rpt"/>
</dbReference>
<dbReference type="InterPro" id="IPR051533">
    <property type="entry name" value="WaaL-like"/>
</dbReference>
<dbReference type="InterPro" id="IPR011990">
    <property type="entry name" value="TPR-like_helical_dom_sf"/>
</dbReference>
<evidence type="ECO:0000256" key="3">
    <source>
        <dbReference type="ARBA" id="ARBA00022989"/>
    </source>
</evidence>
<dbReference type="Pfam" id="PF13181">
    <property type="entry name" value="TPR_8"/>
    <property type="match status" value="1"/>
</dbReference>
<dbReference type="SUPFAM" id="SSF48452">
    <property type="entry name" value="TPR-like"/>
    <property type="match status" value="1"/>
</dbReference>
<proteinExistence type="predicted"/>
<evidence type="ECO:0000313" key="9">
    <source>
        <dbReference type="Proteomes" id="UP000229753"/>
    </source>
</evidence>
<evidence type="ECO:0000313" key="8">
    <source>
        <dbReference type="EMBL" id="PIZ47524.1"/>
    </source>
</evidence>
<keyword evidence="4 6" id="KW-0472">Membrane</keyword>
<evidence type="ECO:0000256" key="4">
    <source>
        <dbReference type="ARBA" id="ARBA00023136"/>
    </source>
</evidence>
<reference evidence="9" key="1">
    <citation type="submission" date="2017-09" db="EMBL/GenBank/DDBJ databases">
        <title>Depth-based differentiation of microbial function through sediment-hosted aquifers and enrichment of novel symbionts in the deep terrestrial subsurface.</title>
        <authorList>
            <person name="Probst A.J."/>
            <person name="Ladd B."/>
            <person name="Jarett J.K."/>
            <person name="Geller-Mcgrath D.E."/>
            <person name="Sieber C.M.K."/>
            <person name="Emerson J.B."/>
            <person name="Anantharaman K."/>
            <person name="Thomas B.C."/>
            <person name="Malmstrom R."/>
            <person name="Stieglmeier M."/>
            <person name="Klingl A."/>
            <person name="Woyke T."/>
            <person name="Ryan C.M."/>
            <person name="Banfield J.F."/>
        </authorList>
    </citation>
    <scope>NUCLEOTIDE SEQUENCE [LARGE SCALE GENOMIC DNA]</scope>
</reference>
<name>A0A2M7TKU8_9BACT</name>
<feature type="transmembrane region" description="Helical" evidence="6">
    <location>
        <begin position="245"/>
        <end position="274"/>
    </location>
</feature>
<feature type="transmembrane region" description="Helical" evidence="6">
    <location>
        <begin position="209"/>
        <end position="233"/>
    </location>
</feature>
<dbReference type="Gene3D" id="1.25.40.10">
    <property type="entry name" value="Tetratricopeptide repeat domain"/>
    <property type="match status" value="1"/>
</dbReference>
<keyword evidence="2 6" id="KW-0812">Transmembrane</keyword>
<dbReference type="SMART" id="SM00028">
    <property type="entry name" value="TPR"/>
    <property type="match status" value="3"/>
</dbReference>
<evidence type="ECO:0000256" key="2">
    <source>
        <dbReference type="ARBA" id="ARBA00022692"/>
    </source>
</evidence>
<feature type="domain" description="O-antigen ligase-related" evidence="7">
    <location>
        <begin position="60"/>
        <end position="225"/>
    </location>
</feature>
<feature type="transmembrane region" description="Helical" evidence="6">
    <location>
        <begin position="29"/>
        <end position="48"/>
    </location>
</feature>
<comment type="subcellular location">
    <subcellularLocation>
        <location evidence="1">Membrane</location>
        <topology evidence="1">Multi-pass membrane protein</topology>
    </subcellularLocation>
</comment>
<evidence type="ECO:0000256" key="1">
    <source>
        <dbReference type="ARBA" id="ARBA00004141"/>
    </source>
</evidence>
<dbReference type="PROSITE" id="PS50005">
    <property type="entry name" value="TPR"/>
    <property type="match status" value="1"/>
</dbReference>
<evidence type="ECO:0000259" key="7">
    <source>
        <dbReference type="Pfam" id="PF04932"/>
    </source>
</evidence>
<dbReference type="PANTHER" id="PTHR37422:SF13">
    <property type="entry name" value="LIPOPOLYSACCHARIDE BIOSYNTHESIS PROTEIN PA4999-RELATED"/>
    <property type="match status" value="1"/>
</dbReference>
<gene>
    <name evidence="8" type="ORF">COY29_05070</name>
</gene>
<accession>A0A2M7TKU8</accession>
<sequence length="527" mass="60512">MAEHFGIDAHRWVQLVQIRVFSTIGQPNWLAAWLVALIPLTWGFLLNSKSKLQNLLYYSLFIILLLCFLYTKSRSGLLGLTVAFVAFWGLLFWFKRRTAKKILKPFLIITSLLVIFNLFILTPWQPKFLNFKSTTPQNPVAAQEIPTGGTESGEIRKIVWQGALGIWRHHPVLGTGPETFAYSYYWYRPRAHNDVSEWDFLYNKAHNEYLNYMATTGTIGLAAYLFLIASYLFWALKKSRKAELLALFSGFLSILATNFFGFSVVSVSLFFFLYPAISFNLIKDKEEQTIKKSKKQQLKTPWPWLAFGGILLLAFYLLISTLKYWYADTRFALGEKLNKSSEANKAFPFLQKAITFRSSEPIYYDELSLSAANLAVSAAKQEQATLSAQLVDLAITSSDRSLKISPYNLNFWKNRTRLFYSLAEIEEKYTQQALESLLMANKLAPTDAKIVYNLALVYAKLNQEETAIKTLEEAVNLKPNYDQARYALALFYEKKDEIDKAKEQLNYILEKINPSHEAALEKLKTLK</sequence>
<dbReference type="PANTHER" id="PTHR37422">
    <property type="entry name" value="TEICHURONIC ACID BIOSYNTHESIS PROTEIN TUAE"/>
    <property type="match status" value="1"/>
</dbReference>
<dbReference type="Proteomes" id="UP000229753">
    <property type="component" value="Unassembled WGS sequence"/>
</dbReference>
<feature type="transmembrane region" description="Helical" evidence="6">
    <location>
        <begin position="77"/>
        <end position="94"/>
    </location>
</feature>
<dbReference type="PROSITE" id="PS50293">
    <property type="entry name" value="TPR_REGION"/>
    <property type="match status" value="1"/>
</dbReference>
<evidence type="ECO:0000256" key="6">
    <source>
        <dbReference type="SAM" id="Phobius"/>
    </source>
</evidence>
<evidence type="ECO:0000256" key="5">
    <source>
        <dbReference type="PROSITE-ProRule" id="PRU00339"/>
    </source>
</evidence>
<dbReference type="InterPro" id="IPR007016">
    <property type="entry name" value="O-antigen_ligase-rel_domated"/>
</dbReference>
<feature type="transmembrane region" description="Helical" evidence="6">
    <location>
        <begin position="106"/>
        <end position="124"/>
    </location>
</feature>
<protein>
    <recommendedName>
        <fullName evidence="7">O-antigen ligase-related domain-containing protein</fullName>
    </recommendedName>
</protein>
<feature type="transmembrane region" description="Helical" evidence="6">
    <location>
        <begin position="55"/>
        <end position="71"/>
    </location>
</feature>
<dbReference type="GO" id="GO:0016020">
    <property type="term" value="C:membrane"/>
    <property type="evidence" value="ECO:0007669"/>
    <property type="project" value="UniProtKB-SubCell"/>
</dbReference>
<dbReference type="EMBL" id="PFNO01000168">
    <property type="protein sequence ID" value="PIZ47524.1"/>
    <property type="molecule type" value="Genomic_DNA"/>
</dbReference>
<dbReference type="Pfam" id="PF04932">
    <property type="entry name" value="Wzy_C"/>
    <property type="match status" value="1"/>
</dbReference>
<dbReference type="AlphaFoldDB" id="A0A2M7TKU8"/>
<organism evidence="8 9">
    <name type="scientific">Candidatus Woesebacteria bacterium CG_4_10_14_0_2_um_filter_39_14</name>
    <dbReference type="NCBI Taxonomy" id="1975054"/>
    <lineage>
        <taxon>Bacteria</taxon>
        <taxon>Candidatus Woeseibacteriota</taxon>
    </lineage>
</organism>